<dbReference type="CDD" id="cd03801">
    <property type="entry name" value="GT4_PimA-like"/>
    <property type="match status" value="1"/>
</dbReference>
<dbReference type="SUPFAM" id="SSF53756">
    <property type="entry name" value="UDP-Glycosyltransferase/glycogen phosphorylase"/>
    <property type="match status" value="1"/>
</dbReference>
<gene>
    <name evidence="5" type="ordered locus">AAur_2160</name>
</gene>
<keyword evidence="6" id="KW-1185">Reference proteome</keyword>
<dbReference type="STRING" id="290340.AAur_2160"/>
<dbReference type="OrthoDB" id="9775208at2"/>
<name>A1R6P0_PAEAT</name>
<dbReference type="EMBL" id="CP000474">
    <property type="protein sequence ID" value="ABM09808.1"/>
    <property type="molecule type" value="Genomic_DNA"/>
</dbReference>
<evidence type="ECO:0000256" key="2">
    <source>
        <dbReference type="ARBA" id="ARBA00022679"/>
    </source>
</evidence>
<dbReference type="Pfam" id="PF13439">
    <property type="entry name" value="Glyco_transf_4"/>
    <property type="match status" value="1"/>
</dbReference>
<dbReference type="CAZy" id="GT4">
    <property type="family name" value="Glycosyltransferase Family 4"/>
</dbReference>
<dbReference type="InterPro" id="IPR001296">
    <property type="entry name" value="Glyco_trans_1"/>
</dbReference>
<dbReference type="Gene3D" id="3.40.50.2000">
    <property type="entry name" value="Glycogen Phosphorylase B"/>
    <property type="match status" value="2"/>
</dbReference>
<keyword evidence="1" id="KW-0328">Glycosyltransferase</keyword>
<dbReference type="InterPro" id="IPR028098">
    <property type="entry name" value="Glyco_trans_4-like_N"/>
</dbReference>
<dbReference type="eggNOG" id="COG0438">
    <property type="taxonomic scope" value="Bacteria"/>
</dbReference>
<evidence type="ECO:0000259" key="3">
    <source>
        <dbReference type="Pfam" id="PF00534"/>
    </source>
</evidence>
<keyword evidence="2 5" id="KW-0808">Transferase</keyword>
<evidence type="ECO:0000256" key="1">
    <source>
        <dbReference type="ARBA" id="ARBA00022676"/>
    </source>
</evidence>
<evidence type="ECO:0000259" key="4">
    <source>
        <dbReference type="Pfam" id="PF13439"/>
    </source>
</evidence>
<evidence type="ECO:0000313" key="5">
    <source>
        <dbReference type="EMBL" id="ABM09808.1"/>
    </source>
</evidence>
<dbReference type="Pfam" id="PF00534">
    <property type="entry name" value="Glycos_transf_1"/>
    <property type="match status" value="1"/>
</dbReference>
<dbReference type="Proteomes" id="UP000000637">
    <property type="component" value="Chromosome"/>
</dbReference>
<accession>A1R6P0</accession>
<dbReference type="KEGG" id="aau:AAur_2160"/>
<dbReference type="PANTHER" id="PTHR12526:SF510">
    <property type="entry name" value="D-INOSITOL 3-PHOSPHATE GLYCOSYLTRANSFERASE"/>
    <property type="match status" value="1"/>
</dbReference>
<protein>
    <submittedName>
        <fullName evidence="5">Glycosyl transferase, group 1 family protein</fullName>
    </submittedName>
</protein>
<evidence type="ECO:0000313" key="6">
    <source>
        <dbReference type="Proteomes" id="UP000000637"/>
    </source>
</evidence>
<dbReference type="HOGENOM" id="CLU_009583_14_2_11"/>
<proteinExistence type="predicted"/>
<feature type="domain" description="Glycosyl transferase family 1" evidence="3">
    <location>
        <begin position="232"/>
        <end position="393"/>
    </location>
</feature>
<dbReference type="PANTHER" id="PTHR12526">
    <property type="entry name" value="GLYCOSYLTRANSFERASE"/>
    <property type="match status" value="1"/>
</dbReference>
<sequence length="421" mass="45980">MVRFGYFVPEFPGQTHGFFWRELRALTQLGLEPEPVSTRRPRQLALLPEWARNEVAATHYLTPPSIKTFMGGGTRAFRAVAGGRLGAIVRSAASPYESSRDLDSPRLGYAVARAAALLWAGGELARHAETRQWDHVHVHSCADAAQVALFAHAISGIPYSLTLHGPLSDYGPNQLRKWQNAEFSVVITARLLAEVREALDGHLPGEIRVAPMGVDLDTFKRVAPYKPWSGQGQARIFCCARLNRSKGHADLLKAITIVMSSGFDVHLTLAGEDELGGTGYRQELERLVRELGLERNVRFLGAVPEHKVREELAAAHLFALASHSEPLGVAIMEAMAMGVPVVVTSAGGVRELVVGGESGILVEPHNPGRLAEVIFELLQHPDKALSIAEQGRSRIEQAFDVKTSALVLAELMESKIRRGRT</sequence>
<dbReference type="GO" id="GO:0016757">
    <property type="term" value="F:glycosyltransferase activity"/>
    <property type="evidence" value="ECO:0007669"/>
    <property type="project" value="UniProtKB-KW"/>
</dbReference>
<feature type="domain" description="Glycosyltransferase subfamily 4-like N-terminal" evidence="4">
    <location>
        <begin position="114"/>
        <end position="217"/>
    </location>
</feature>
<reference evidence="5 6" key="1">
    <citation type="journal article" date="2006" name="PLoS Genet.">
        <title>Secrets of soil survival revealed by the genome sequence of Arthrobacter aurescens TC1.</title>
        <authorList>
            <person name="Mongodin E.F."/>
            <person name="Shapir N."/>
            <person name="Daugherty S.C."/>
            <person name="DeBoy R.T."/>
            <person name="Emerson J.B."/>
            <person name="Shvartzbeyn A."/>
            <person name="Radune D."/>
            <person name="Vamathevan J."/>
            <person name="Riggs F."/>
            <person name="Grinberg V."/>
            <person name="Khouri H."/>
            <person name="Wackett L.P."/>
            <person name="Nelson K.E."/>
            <person name="Sadowsky M.J."/>
        </authorList>
    </citation>
    <scope>NUCLEOTIDE SEQUENCE [LARGE SCALE GENOMIC DNA]</scope>
    <source>
        <strain evidence="5 6">TC1</strain>
    </source>
</reference>
<dbReference type="RefSeq" id="WP_011774846.1">
    <property type="nucleotide sequence ID" value="NC_008711.1"/>
</dbReference>
<dbReference type="AlphaFoldDB" id="A1R6P0"/>
<dbReference type="NCBIfam" id="NF041876">
    <property type="entry name" value="EPS_EpsE"/>
    <property type="match status" value="1"/>
</dbReference>
<organism evidence="5 6">
    <name type="scientific">Paenarthrobacter aurescens (strain TC1)</name>
    <dbReference type="NCBI Taxonomy" id="290340"/>
    <lineage>
        <taxon>Bacteria</taxon>
        <taxon>Bacillati</taxon>
        <taxon>Actinomycetota</taxon>
        <taxon>Actinomycetes</taxon>
        <taxon>Micrococcales</taxon>
        <taxon>Micrococcaceae</taxon>
        <taxon>Paenarthrobacter</taxon>
    </lineage>
</organism>